<dbReference type="InterPro" id="IPR051782">
    <property type="entry name" value="ABC_Transporter_VariousFunc"/>
</dbReference>
<dbReference type="OrthoDB" id="9804819at2"/>
<dbReference type="Proteomes" id="UP000010797">
    <property type="component" value="Chromosome"/>
</dbReference>
<dbReference type="Pfam" id="PF00005">
    <property type="entry name" value="ABC_tran"/>
    <property type="match status" value="1"/>
</dbReference>
<dbReference type="InterPro" id="IPR017871">
    <property type="entry name" value="ABC_transporter-like_CS"/>
</dbReference>
<evidence type="ECO:0000256" key="1">
    <source>
        <dbReference type="ARBA" id="ARBA00022448"/>
    </source>
</evidence>
<dbReference type="PROSITE" id="PS50893">
    <property type="entry name" value="ABC_TRANSPORTER_2"/>
    <property type="match status" value="1"/>
</dbReference>
<dbReference type="PROSITE" id="PS00211">
    <property type="entry name" value="ABC_TRANSPORTER_1"/>
    <property type="match status" value="1"/>
</dbReference>
<keyword evidence="2" id="KW-0547">Nucleotide-binding</keyword>
<evidence type="ECO:0000259" key="4">
    <source>
        <dbReference type="PROSITE" id="PS50893"/>
    </source>
</evidence>
<feature type="domain" description="ABC transporter" evidence="4">
    <location>
        <begin position="5"/>
        <end position="230"/>
    </location>
</feature>
<dbReference type="eggNOG" id="COG1131">
    <property type="taxonomic scope" value="Bacteria"/>
</dbReference>
<dbReference type="InterPro" id="IPR027417">
    <property type="entry name" value="P-loop_NTPase"/>
</dbReference>
<reference evidence="6" key="1">
    <citation type="submission" date="2012-02" db="EMBL/GenBank/DDBJ databases">
        <title>Complete sequence of Desulfitobacterium dichloroeliminans LMG P-21439.</title>
        <authorList>
            <person name="Lucas S."/>
            <person name="Han J."/>
            <person name="Lapidus A."/>
            <person name="Cheng J.-F."/>
            <person name="Goodwin L."/>
            <person name="Pitluck S."/>
            <person name="Peters L."/>
            <person name="Ovchinnikova G."/>
            <person name="Teshima H."/>
            <person name="Detter J.C."/>
            <person name="Han C."/>
            <person name="Tapia R."/>
            <person name="Land M."/>
            <person name="Hauser L."/>
            <person name="Kyrpides N."/>
            <person name="Ivanova N."/>
            <person name="Pagani I."/>
            <person name="Kruse T."/>
            <person name="de Vos W.M."/>
            <person name="Boon N."/>
            <person name="Smidt H."/>
            <person name="Woyke T."/>
        </authorList>
    </citation>
    <scope>NUCLEOTIDE SEQUENCE [LARGE SCALE GENOMIC DNA]</scope>
    <source>
        <strain evidence="6">LMG P-21439 / DCA1</strain>
    </source>
</reference>
<dbReference type="STRING" id="871963.Desdi_0295"/>
<dbReference type="InterPro" id="IPR003439">
    <property type="entry name" value="ABC_transporter-like_ATP-bd"/>
</dbReference>
<dbReference type="Gene3D" id="3.40.50.300">
    <property type="entry name" value="P-loop containing nucleotide triphosphate hydrolases"/>
    <property type="match status" value="1"/>
</dbReference>
<evidence type="ECO:0000313" key="5">
    <source>
        <dbReference type="EMBL" id="AGA67844.1"/>
    </source>
</evidence>
<dbReference type="HOGENOM" id="CLU_000604_1_2_9"/>
<sequence>MDALIVSQNLFLKYKKFLALDDISFSLERGKIYGLLGRNGAGKTSLLSLLASFREPTSGKILVGEEEPFENATVMEQICFMYEKDYKEETAKVKEYLEVAERYRPYYDKDYAQYLVKRFKLPMKKAIKSLSKGMQSALNVSIGLASRCPVTILDEVYLGMDAPTREIFYQELLADQERHPRTFIISTHLVSEMDYLFDEILILHKGKLLLQEDYESFVSRGVTVTGSAEQVDSLVQGLEKLNEQRLGNTKSVTIYGSLGERQLEDARQRGLQIGNVSLQDLFIYLTKEDEA</sequence>
<name>L0F1V7_DESDL</name>
<gene>
    <name evidence="5" type="ordered locus">Desdi_0295</name>
</gene>
<protein>
    <submittedName>
        <fullName evidence="5">ABC-type multidrug transport system, ATPase component</fullName>
    </submittedName>
</protein>
<dbReference type="RefSeq" id="WP_015260851.1">
    <property type="nucleotide sequence ID" value="NC_019903.1"/>
</dbReference>
<dbReference type="PANTHER" id="PTHR42939">
    <property type="entry name" value="ABC TRANSPORTER ATP-BINDING PROTEIN ALBC-RELATED"/>
    <property type="match status" value="1"/>
</dbReference>
<evidence type="ECO:0000256" key="3">
    <source>
        <dbReference type="ARBA" id="ARBA00022840"/>
    </source>
</evidence>
<dbReference type="PANTHER" id="PTHR42939:SF1">
    <property type="entry name" value="ABC TRANSPORTER ATP-BINDING PROTEIN ALBC-RELATED"/>
    <property type="match status" value="1"/>
</dbReference>
<dbReference type="SUPFAM" id="SSF52540">
    <property type="entry name" value="P-loop containing nucleoside triphosphate hydrolases"/>
    <property type="match status" value="1"/>
</dbReference>
<evidence type="ECO:0000313" key="6">
    <source>
        <dbReference type="Proteomes" id="UP000010797"/>
    </source>
</evidence>
<dbReference type="InterPro" id="IPR003593">
    <property type="entry name" value="AAA+_ATPase"/>
</dbReference>
<dbReference type="SMART" id="SM00382">
    <property type="entry name" value="AAA"/>
    <property type="match status" value="1"/>
</dbReference>
<keyword evidence="6" id="KW-1185">Reference proteome</keyword>
<keyword evidence="3" id="KW-0067">ATP-binding</keyword>
<dbReference type="EMBL" id="CP003344">
    <property type="protein sequence ID" value="AGA67844.1"/>
    <property type="molecule type" value="Genomic_DNA"/>
</dbReference>
<dbReference type="KEGG" id="ddl:Desdi_0295"/>
<dbReference type="GO" id="GO:0005524">
    <property type="term" value="F:ATP binding"/>
    <property type="evidence" value="ECO:0007669"/>
    <property type="project" value="UniProtKB-KW"/>
</dbReference>
<keyword evidence="1" id="KW-0813">Transport</keyword>
<proteinExistence type="predicted"/>
<accession>L0F1V7</accession>
<dbReference type="CDD" id="cd03230">
    <property type="entry name" value="ABC_DR_subfamily_A"/>
    <property type="match status" value="1"/>
</dbReference>
<dbReference type="AlphaFoldDB" id="L0F1V7"/>
<organism evidence="5 6">
    <name type="scientific">Desulfitobacterium dichloroeliminans (strain LMG P-21439 / DCA1)</name>
    <dbReference type="NCBI Taxonomy" id="871963"/>
    <lineage>
        <taxon>Bacteria</taxon>
        <taxon>Bacillati</taxon>
        <taxon>Bacillota</taxon>
        <taxon>Clostridia</taxon>
        <taxon>Eubacteriales</taxon>
        <taxon>Desulfitobacteriaceae</taxon>
        <taxon>Desulfitobacterium</taxon>
    </lineage>
</organism>
<dbReference type="GO" id="GO:0016887">
    <property type="term" value="F:ATP hydrolysis activity"/>
    <property type="evidence" value="ECO:0007669"/>
    <property type="project" value="InterPro"/>
</dbReference>
<evidence type="ECO:0000256" key="2">
    <source>
        <dbReference type="ARBA" id="ARBA00022741"/>
    </source>
</evidence>